<dbReference type="GO" id="GO:0000379">
    <property type="term" value="P:tRNA-type intron splice site recognition and cleavage"/>
    <property type="evidence" value="ECO:0007669"/>
    <property type="project" value="TreeGrafter"/>
</dbReference>
<dbReference type="InterPro" id="IPR011856">
    <property type="entry name" value="tRNA_endonuc-like_dom_sf"/>
</dbReference>
<feature type="compositionally biased region" description="Polar residues" evidence="8">
    <location>
        <begin position="219"/>
        <end position="228"/>
    </location>
</feature>
<feature type="domain" description="tRNA intron endonuclease N-terminal" evidence="10">
    <location>
        <begin position="353"/>
        <end position="406"/>
    </location>
</feature>
<evidence type="ECO:0000259" key="9">
    <source>
        <dbReference type="Pfam" id="PF01974"/>
    </source>
</evidence>
<dbReference type="EC" id="4.6.1.16" evidence="2"/>
<dbReference type="InterPro" id="IPR006676">
    <property type="entry name" value="tRNA_splic"/>
</dbReference>
<feature type="region of interest" description="Disordered" evidence="8">
    <location>
        <begin position="217"/>
        <end position="236"/>
    </location>
</feature>
<dbReference type="Proteomes" id="UP001295740">
    <property type="component" value="Unassembled WGS sequence"/>
</dbReference>
<feature type="domain" description="tRNA intron endonuclease catalytic" evidence="9">
    <location>
        <begin position="429"/>
        <end position="518"/>
    </location>
</feature>
<dbReference type="SUPFAM" id="SSF53032">
    <property type="entry name" value="tRNA-intron endonuclease catalytic domain-like"/>
    <property type="match status" value="1"/>
</dbReference>
<evidence type="ECO:0000256" key="6">
    <source>
        <dbReference type="ARBA" id="ARBA00034031"/>
    </source>
</evidence>
<proteinExistence type="inferred from homology"/>
<evidence type="ECO:0000256" key="4">
    <source>
        <dbReference type="ARBA" id="ARBA00023239"/>
    </source>
</evidence>
<dbReference type="EMBL" id="CAUWAG010000008">
    <property type="protein sequence ID" value="CAJ2506555.1"/>
    <property type="molecule type" value="Genomic_DNA"/>
</dbReference>
<dbReference type="GO" id="GO:0005737">
    <property type="term" value="C:cytoplasm"/>
    <property type="evidence" value="ECO:0007669"/>
    <property type="project" value="TreeGrafter"/>
</dbReference>
<comment type="catalytic activity">
    <reaction evidence="6">
        <text>pretRNA = a 3'-half-tRNA molecule with a 5'-OH end + a 5'-half-tRNA molecule with a 2',3'-cyclic phosphate end + an intron with a 2',3'-cyclic phosphate and a 5'-hydroxyl terminus.</text>
        <dbReference type="EC" id="4.6.1.16"/>
    </reaction>
</comment>
<dbReference type="NCBIfam" id="TIGR00324">
    <property type="entry name" value="endA"/>
    <property type="match status" value="1"/>
</dbReference>
<keyword evidence="3" id="KW-0819">tRNA processing</keyword>
<dbReference type="CDD" id="cd22363">
    <property type="entry name" value="tRNA-intron_lyase_C"/>
    <property type="match status" value="1"/>
</dbReference>
<evidence type="ECO:0000313" key="11">
    <source>
        <dbReference type="EMBL" id="CAJ2506555.1"/>
    </source>
</evidence>
<dbReference type="AlphaFoldDB" id="A0AAI8YJ11"/>
<dbReference type="PANTHER" id="PTHR21227">
    <property type="entry name" value="TRNA-SPLICING ENDONUCLEASE SUBUNIT SEN2"/>
    <property type="match status" value="1"/>
</dbReference>
<dbReference type="InterPro" id="IPR006677">
    <property type="entry name" value="tRNA_intron_Endonuc_cat-like"/>
</dbReference>
<evidence type="ECO:0000256" key="7">
    <source>
        <dbReference type="PIRSR" id="PIRSR011789-1"/>
    </source>
</evidence>
<feature type="active site" evidence="7">
    <location>
        <position position="459"/>
    </location>
</feature>
<evidence type="ECO:0000313" key="12">
    <source>
        <dbReference type="Proteomes" id="UP001295740"/>
    </source>
</evidence>
<evidence type="ECO:0000256" key="5">
    <source>
        <dbReference type="ARBA" id="ARBA00032432"/>
    </source>
</evidence>
<evidence type="ECO:0000259" key="10">
    <source>
        <dbReference type="Pfam" id="PF02778"/>
    </source>
</evidence>
<sequence length="553" mass="62103">MTDITKPNLPQADAAVLASDKPVDPEVKQDVRPLVPRGPPMHQIYALPAPIRTFPLPNFYPSNPLSLLHLIYAWVRQTVSPPRHEPAVVHQGIWSPNTRSVHIKDPKSIRALWEQGFFGKGLYSRSEPNWLKREQARQGKHEDHVAELYTTQRREERKLMKWERARKEQEAISRTRLQEAWVGPVGPKELLALPNSQRDLQLTSLIDLPDEDEGILASGPTNLTSANGDKSEGRPNGILMPSSPLPDVNGGSMIESETSTFPTLNGVHTGPSPTVSGAYTPKASPGCSTVATKRRKSVRFSPKVESTTFHLSDPPSPGQGLQPNGKVPNGSITNGNSPLSQAVADAIHTDSLEDEVFGNNSDLAIEIVDREHLQLTLEEAFYLVFALGVLTIMNPVTGKSMTAPELFTLCRQQSYFPPRSMGLQPDDPFLIQYAVYHHFRSLGWVVRPGIKFGVDWLLYNRGPVFSHAEFAVMVLPAYTHDWWKAEGRRPPQKSWHWLHSINRVQSTALKTLVLVYVDIPPRCDEELEPATILKQYRVREFIVKRWLSNRNRD</sequence>
<keyword evidence="4" id="KW-0456">Lyase</keyword>
<name>A0AAI8YJ11_9PEZI</name>
<protein>
    <recommendedName>
        <fullName evidence="2">tRNA-intron lyase</fullName>
        <ecNumber evidence="2">4.6.1.16</ecNumber>
    </recommendedName>
    <alternativeName>
        <fullName evidence="5">tRNA-intron endonuclease Sen2</fullName>
    </alternativeName>
</protein>
<dbReference type="FunFam" id="3.40.1350.10:FF:000007">
    <property type="entry name" value="tRNA-splicing endonuclease subunit Sen2"/>
    <property type="match status" value="1"/>
</dbReference>
<reference evidence="11" key="1">
    <citation type="submission" date="2023-10" db="EMBL/GenBank/DDBJ databases">
        <authorList>
            <person name="Hackl T."/>
        </authorList>
    </citation>
    <scope>NUCLEOTIDE SEQUENCE</scope>
</reference>
<dbReference type="InterPro" id="IPR036167">
    <property type="entry name" value="tRNA_intron_Endo_cat-like_sf"/>
</dbReference>
<feature type="active site" evidence="7">
    <location>
        <position position="467"/>
    </location>
</feature>
<evidence type="ECO:0000256" key="1">
    <source>
        <dbReference type="ARBA" id="ARBA00008078"/>
    </source>
</evidence>
<dbReference type="PIRSF" id="PIRSF011789">
    <property type="entry name" value="tRNA_splic_SEN2"/>
    <property type="match status" value="1"/>
</dbReference>
<dbReference type="InterPro" id="IPR016589">
    <property type="entry name" value="tRNA_splic_SEN2"/>
</dbReference>
<dbReference type="GO" id="GO:0000214">
    <property type="term" value="C:tRNA-intron endonuclease complex"/>
    <property type="evidence" value="ECO:0007669"/>
    <property type="project" value="InterPro"/>
</dbReference>
<comment type="caution">
    <text evidence="11">The sequence shown here is derived from an EMBL/GenBank/DDBJ whole genome shotgun (WGS) entry which is preliminary data.</text>
</comment>
<accession>A0AAI8YJ11</accession>
<dbReference type="GO" id="GO:0003676">
    <property type="term" value="F:nucleic acid binding"/>
    <property type="evidence" value="ECO:0007669"/>
    <property type="project" value="InterPro"/>
</dbReference>
<feature type="active site" evidence="7">
    <location>
        <position position="510"/>
    </location>
</feature>
<evidence type="ECO:0000256" key="8">
    <source>
        <dbReference type="SAM" id="MobiDB-lite"/>
    </source>
</evidence>
<feature type="region of interest" description="Disordered" evidence="8">
    <location>
        <begin position="1"/>
        <end position="21"/>
    </location>
</feature>
<gene>
    <name evidence="11" type="ORF">KHLLAP_LOCUS7023</name>
</gene>
<dbReference type="PANTHER" id="PTHR21227:SF0">
    <property type="entry name" value="TRNA-SPLICING ENDONUCLEASE SUBUNIT SEN2"/>
    <property type="match status" value="1"/>
</dbReference>
<organism evidence="11 12">
    <name type="scientific">Anthostomella pinea</name>
    <dbReference type="NCBI Taxonomy" id="933095"/>
    <lineage>
        <taxon>Eukaryota</taxon>
        <taxon>Fungi</taxon>
        <taxon>Dikarya</taxon>
        <taxon>Ascomycota</taxon>
        <taxon>Pezizomycotina</taxon>
        <taxon>Sordariomycetes</taxon>
        <taxon>Xylariomycetidae</taxon>
        <taxon>Xylariales</taxon>
        <taxon>Xylariaceae</taxon>
        <taxon>Anthostomella</taxon>
    </lineage>
</organism>
<keyword evidence="12" id="KW-1185">Reference proteome</keyword>
<dbReference type="InterPro" id="IPR006678">
    <property type="entry name" value="tRNA_intron_Endonuc_N"/>
</dbReference>
<comment type="similarity">
    <text evidence="1">Belongs to the tRNA-intron endonuclease family.</text>
</comment>
<dbReference type="Gene3D" id="3.40.1350.10">
    <property type="match status" value="1"/>
</dbReference>
<dbReference type="Pfam" id="PF02778">
    <property type="entry name" value="tRNA_int_endo_N"/>
    <property type="match status" value="1"/>
</dbReference>
<evidence type="ECO:0000256" key="2">
    <source>
        <dbReference type="ARBA" id="ARBA00012573"/>
    </source>
</evidence>
<feature type="region of interest" description="Disordered" evidence="8">
    <location>
        <begin position="273"/>
        <end position="338"/>
    </location>
</feature>
<dbReference type="Pfam" id="PF01974">
    <property type="entry name" value="tRNA_int_endo"/>
    <property type="match status" value="1"/>
</dbReference>
<evidence type="ECO:0000256" key="3">
    <source>
        <dbReference type="ARBA" id="ARBA00022694"/>
    </source>
</evidence>
<dbReference type="GO" id="GO:0000213">
    <property type="term" value="F:tRNA-intron lyase activity"/>
    <property type="evidence" value="ECO:0007669"/>
    <property type="project" value="UniProtKB-EC"/>
</dbReference>